<proteinExistence type="predicted"/>
<dbReference type="Proteomes" id="UP001437256">
    <property type="component" value="Unassembled WGS sequence"/>
</dbReference>
<accession>A0ABR2Z931</accession>
<reference evidence="1 2" key="1">
    <citation type="submission" date="2024-05" db="EMBL/GenBank/DDBJ databases">
        <title>A draft genome resource for the thread blight pathogen Marasmius tenuissimus strain MS-2.</title>
        <authorList>
            <person name="Yulfo-Soto G.E."/>
            <person name="Baruah I.K."/>
            <person name="Amoako-Attah I."/>
            <person name="Bukari Y."/>
            <person name="Meinhardt L.W."/>
            <person name="Bailey B.A."/>
            <person name="Cohen S.P."/>
        </authorList>
    </citation>
    <scope>NUCLEOTIDE SEQUENCE [LARGE SCALE GENOMIC DNA]</scope>
    <source>
        <strain evidence="1 2">MS-2</strain>
    </source>
</reference>
<name>A0ABR2Z931_9AGAR</name>
<gene>
    <name evidence="1" type="ORF">AAF712_015234</name>
</gene>
<sequence>MKKLNLPLWSKKNNRWKTTFLDTLYTKYFADTEPFANYQKGEQQFLVTVRACTKLVYPDKEYTVTGHQDDEIYRLPCRAYDRVNEKQGFIGRTVDSEVKKYFKKAEFKNNLQRIRKFAVWGSSPDGFGICLNPTPWTCKFKPGQPGYIQP</sequence>
<dbReference type="EMBL" id="JBBXMP010000364">
    <property type="protein sequence ID" value="KAL0058106.1"/>
    <property type="molecule type" value="Genomic_DNA"/>
</dbReference>
<keyword evidence="2" id="KW-1185">Reference proteome</keyword>
<organism evidence="1 2">
    <name type="scientific">Marasmius tenuissimus</name>
    <dbReference type="NCBI Taxonomy" id="585030"/>
    <lineage>
        <taxon>Eukaryota</taxon>
        <taxon>Fungi</taxon>
        <taxon>Dikarya</taxon>
        <taxon>Basidiomycota</taxon>
        <taxon>Agaricomycotina</taxon>
        <taxon>Agaricomycetes</taxon>
        <taxon>Agaricomycetidae</taxon>
        <taxon>Agaricales</taxon>
        <taxon>Marasmiineae</taxon>
        <taxon>Marasmiaceae</taxon>
        <taxon>Marasmius</taxon>
    </lineage>
</organism>
<evidence type="ECO:0000313" key="2">
    <source>
        <dbReference type="Proteomes" id="UP001437256"/>
    </source>
</evidence>
<evidence type="ECO:0000313" key="1">
    <source>
        <dbReference type="EMBL" id="KAL0058106.1"/>
    </source>
</evidence>
<protein>
    <submittedName>
        <fullName evidence="1">Uncharacterized protein</fullName>
    </submittedName>
</protein>
<comment type="caution">
    <text evidence="1">The sequence shown here is derived from an EMBL/GenBank/DDBJ whole genome shotgun (WGS) entry which is preliminary data.</text>
</comment>